<keyword evidence="6" id="KW-1185">Reference proteome</keyword>
<feature type="compositionally biased region" description="Basic and acidic residues" evidence="4">
    <location>
        <begin position="65"/>
        <end position="81"/>
    </location>
</feature>
<evidence type="ECO:0000256" key="3">
    <source>
        <dbReference type="ARBA" id="ARBA00023242"/>
    </source>
</evidence>
<dbReference type="STRING" id="667725.A0A0L0FJI9"/>
<dbReference type="OrthoDB" id="277439at2759"/>
<protein>
    <submittedName>
        <fullName evidence="5">Uncharacterized protein</fullName>
    </submittedName>
</protein>
<feature type="compositionally biased region" description="Basic and acidic residues" evidence="4">
    <location>
        <begin position="482"/>
        <end position="499"/>
    </location>
</feature>
<feature type="compositionally biased region" description="Acidic residues" evidence="4">
    <location>
        <begin position="811"/>
        <end position="830"/>
    </location>
</feature>
<comment type="subcellular location">
    <subcellularLocation>
        <location evidence="1">Nucleus</location>
        <location evidence="1">Nucleolus</location>
    </subcellularLocation>
</comment>
<dbReference type="PANTHER" id="PTHR14150">
    <property type="entry name" value="U3 SMALL NUCLEOLAR RNA-ASSOCIATED PROTEIN 14"/>
    <property type="match status" value="1"/>
</dbReference>
<dbReference type="GeneID" id="25911072"/>
<evidence type="ECO:0000313" key="6">
    <source>
        <dbReference type="Proteomes" id="UP000054560"/>
    </source>
</evidence>
<feature type="compositionally biased region" description="Acidic residues" evidence="4">
    <location>
        <begin position="120"/>
        <end position="140"/>
    </location>
</feature>
<evidence type="ECO:0000256" key="4">
    <source>
        <dbReference type="SAM" id="MobiDB-lite"/>
    </source>
</evidence>
<feature type="region of interest" description="Disordered" evidence="4">
    <location>
        <begin position="453"/>
        <end position="840"/>
    </location>
</feature>
<dbReference type="InterPro" id="IPR006709">
    <property type="entry name" value="SSU_processome_Utp14"/>
</dbReference>
<keyword evidence="2" id="KW-0597">Phosphoprotein</keyword>
<dbReference type="Proteomes" id="UP000054560">
    <property type="component" value="Unassembled WGS sequence"/>
</dbReference>
<name>A0A0L0FJI9_9EUKA</name>
<reference evidence="5 6" key="1">
    <citation type="submission" date="2011-02" db="EMBL/GenBank/DDBJ databases">
        <title>The Genome Sequence of Sphaeroforma arctica JP610.</title>
        <authorList>
            <consortium name="The Broad Institute Genome Sequencing Platform"/>
            <person name="Russ C."/>
            <person name="Cuomo C."/>
            <person name="Young S.K."/>
            <person name="Zeng Q."/>
            <person name="Gargeya S."/>
            <person name="Alvarado L."/>
            <person name="Berlin A."/>
            <person name="Chapman S.B."/>
            <person name="Chen Z."/>
            <person name="Freedman E."/>
            <person name="Gellesch M."/>
            <person name="Goldberg J."/>
            <person name="Griggs A."/>
            <person name="Gujja S."/>
            <person name="Heilman E."/>
            <person name="Heiman D."/>
            <person name="Howarth C."/>
            <person name="Mehta T."/>
            <person name="Neiman D."/>
            <person name="Pearson M."/>
            <person name="Roberts A."/>
            <person name="Saif S."/>
            <person name="Shea T."/>
            <person name="Shenoy N."/>
            <person name="Sisk P."/>
            <person name="Stolte C."/>
            <person name="Sykes S."/>
            <person name="White J."/>
            <person name="Yandava C."/>
            <person name="Burger G."/>
            <person name="Gray M.W."/>
            <person name="Holland P.W.H."/>
            <person name="King N."/>
            <person name="Lang F.B.F."/>
            <person name="Roger A.J."/>
            <person name="Ruiz-Trillo I."/>
            <person name="Haas B."/>
            <person name="Nusbaum C."/>
            <person name="Birren B."/>
        </authorList>
    </citation>
    <scope>NUCLEOTIDE SEQUENCE [LARGE SCALE GENOMIC DNA]</scope>
    <source>
        <strain evidence="5 6">JP610</strain>
    </source>
</reference>
<dbReference type="PANTHER" id="PTHR14150:SF12">
    <property type="entry name" value="U3 SMALL NUCLEOLAR RNA-ASSOCIATED PROTEIN 14 HOMOLOG A"/>
    <property type="match status" value="1"/>
</dbReference>
<feature type="region of interest" description="Disordered" evidence="4">
    <location>
        <begin position="1"/>
        <end position="152"/>
    </location>
</feature>
<dbReference type="GO" id="GO:0032040">
    <property type="term" value="C:small-subunit processome"/>
    <property type="evidence" value="ECO:0007669"/>
    <property type="project" value="InterPro"/>
</dbReference>
<feature type="compositionally biased region" description="Basic and acidic residues" evidence="4">
    <location>
        <begin position="576"/>
        <end position="590"/>
    </location>
</feature>
<dbReference type="RefSeq" id="XP_014150856.1">
    <property type="nucleotide sequence ID" value="XM_014295381.1"/>
</dbReference>
<feature type="compositionally biased region" description="Basic residues" evidence="4">
    <location>
        <begin position="1003"/>
        <end position="1015"/>
    </location>
</feature>
<dbReference type="eggNOG" id="KOG2172">
    <property type="taxonomic scope" value="Eukaryota"/>
</dbReference>
<feature type="region of interest" description="Disordered" evidence="4">
    <location>
        <begin position="175"/>
        <end position="194"/>
    </location>
</feature>
<feature type="compositionally biased region" description="Basic and acidic residues" evidence="4">
    <location>
        <begin position="529"/>
        <end position="546"/>
    </location>
</feature>
<organism evidence="5 6">
    <name type="scientific">Sphaeroforma arctica JP610</name>
    <dbReference type="NCBI Taxonomy" id="667725"/>
    <lineage>
        <taxon>Eukaryota</taxon>
        <taxon>Ichthyosporea</taxon>
        <taxon>Ichthyophonida</taxon>
        <taxon>Sphaeroforma</taxon>
    </lineage>
</organism>
<accession>A0A0L0FJI9</accession>
<dbReference type="GO" id="GO:0006364">
    <property type="term" value="P:rRNA processing"/>
    <property type="evidence" value="ECO:0007669"/>
    <property type="project" value="InterPro"/>
</dbReference>
<feature type="compositionally biased region" description="Polar residues" evidence="4">
    <location>
        <begin position="629"/>
        <end position="649"/>
    </location>
</feature>
<evidence type="ECO:0000256" key="1">
    <source>
        <dbReference type="ARBA" id="ARBA00004604"/>
    </source>
</evidence>
<feature type="compositionally biased region" description="Basic and acidic residues" evidence="4">
    <location>
        <begin position="690"/>
        <end position="706"/>
    </location>
</feature>
<evidence type="ECO:0000313" key="5">
    <source>
        <dbReference type="EMBL" id="KNC76954.1"/>
    </source>
</evidence>
<gene>
    <name evidence="5" type="ORF">SARC_10568</name>
</gene>
<feature type="compositionally biased region" description="Basic residues" evidence="4">
    <location>
        <begin position="559"/>
        <end position="570"/>
    </location>
</feature>
<sequence length="1015" mass="113643">MARKHSAEPAKVTMKPKCTNKVKKNKGKETNSAIKRGNKRDKKELAKYNVYEDSDDGDGAGPSNSERKFNDVDVYEYKLPENFDDEEIDEDEAFDDEDNLRYGDMNLGGKKSSEKHDSDSDAVSEASEDDLDLEGEDGMDISEMFNDDSNANNKAAKQDFSEIMAKSRSTAELEAIALDEGDNSDNERDERGDAIRHSGLLSAIDKLDKGGKAANKWAKLSEINESVQASEFALTSNQREAGRGMLTMDDLMKSVGEASGLGGLKKQLEHLAKGDSTLPVPMAKRALDRVSRKVAFEQSAMEVSKWTSVVKRDREAEHLSFPMNAPELEKNSNAELASKFEARTDLEKNIGSVLDDSTMQELEGGFLKGESLELQNLDPQEKKERRQELQKMRALLSYYEKKRARINKIKSKGYHKKLKQEAKKKAGANDLMQADMVLSQEEQLKAERERAQERMTLRHKNTSKWAKNLLRRNTMDPTAKAQLEEQLRRGNELRKKINDDSDGDSVDGSGDELEEDEMEEDYDSENETETDRLLRLQRKMDRKGEETSAENTGVMGMKFMKRAMERKRKAAMQELEAAKEELERLQKDSGAESSDSDEEVQPTKKGRNQAVRKELKDGESQIDAVTLSRGHTTKSSSGVSLDLSAVTNSEEGKNGLFDENWKVSAETSAGVGALNVNKRKANVLDGELDVEARLSAEKKLEAEIAERRKKSKKERIAKQQHTASEESAGESDSNSDGSDESTDESESEGEDATDSEAEADAANPWFVAEDEDTSDKKSEKSKTKSNSAKNDEPSRRKKTRVTENVSAAEKDGDEEEETEDEASGEEEEDSQTLNLEVAGEKQRKLIEEAFAGDDVVDAFEEAKEEEIGEDGPKTKEVELPGWGSWGGDGVQVSQRELARKEEKKALAMKKKRDAAKKRKDSNLPHVIINEKRDKKQATALVKSIPHMFDTREQYERAMRNPVGKEWNTPSVFNKNIKPAISIKAGAVIAPRRKTKEVKMAVPKLRKQNNPRKFKT</sequence>
<feature type="compositionally biased region" description="Basic and acidic residues" evidence="4">
    <location>
        <begin position="185"/>
        <end position="194"/>
    </location>
</feature>
<feature type="compositionally biased region" description="Acidic residues" evidence="4">
    <location>
        <begin position="82"/>
        <end position="98"/>
    </location>
</feature>
<keyword evidence="3" id="KW-0539">Nucleus</keyword>
<feature type="compositionally biased region" description="Acidic residues" evidence="4">
    <location>
        <begin position="737"/>
        <end position="759"/>
    </location>
</feature>
<evidence type="ECO:0000256" key="2">
    <source>
        <dbReference type="ARBA" id="ARBA00022553"/>
    </source>
</evidence>
<feature type="compositionally biased region" description="Acidic residues" evidence="4">
    <location>
        <begin position="500"/>
        <end position="528"/>
    </location>
</feature>
<feature type="region of interest" description="Disordered" evidence="4">
    <location>
        <begin position="993"/>
        <end position="1015"/>
    </location>
</feature>
<dbReference type="AlphaFoldDB" id="A0A0L0FJI9"/>
<dbReference type="EMBL" id="KQ242899">
    <property type="protein sequence ID" value="KNC76954.1"/>
    <property type="molecule type" value="Genomic_DNA"/>
</dbReference>
<feature type="region of interest" description="Disordered" evidence="4">
    <location>
        <begin position="862"/>
        <end position="892"/>
    </location>
</feature>
<dbReference type="Pfam" id="PF04615">
    <property type="entry name" value="Utp14"/>
    <property type="match status" value="1"/>
</dbReference>
<proteinExistence type="predicted"/>